<evidence type="ECO:0000256" key="1">
    <source>
        <dbReference type="ARBA" id="ARBA00004604"/>
    </source>
</evidence>
<evidence type="ECO:0000256" key="2">
    <source>
        <dbReference type="ARBA" id="ARBA00022552"/>
    </source>
</evidence>
<protein>
    <submittedName>
        <fullName evidence="7">U3 snoRNP protein</fullName>
    </submittedName>
</protein>
<dbReference type="PANTHER" id="PTHR23271:SF1">
    <property type="entry name" value="U3 SMALL NUCLEOLAR RNA-ASSOCIATED PROTEIN 6 HOMOLOG"/>
    <property type="match status" value="1"/>
</dbReference>
<reference evidence="7" key="1">
    <citation type="journal article" date="2023" name="PhytoFront">
        <title>Draft Genome Resources of Seven Strains of Tilletia horrida, Causal Agent of Kernel Smut of Rice.</title>
        <authorList>
            <person name="Khanal S."/>
            <person name="Antony Babu S."/>
            <person name="Zhou X.G."/>
        </authorList>
    </citation>
    <scope>NUCLEOTIDE SEQUENCE</scope>
    <source>
        <strain evidence="7">TX6</strain>
    </source>
</reference>
<keyword evidence="3" id="KW-0677">Repeat</keyword>
<evidence type="ECO:0000256" key="5">
    <source>
        <dbReference type="SAM" id="MobiDB-lite"/>
    </source>
</evidence>
<proteinExistence type="predicted"/>
<feature type="region of interest" description="Disordered" evidence="5">
    <location>
        <begin position="687"/>
        <end position="716"/>
    </location>
</feature>
<dbReference type="InterPro" id="IPR011990">
    <property type="entry name" value="TPR-like_helical_dom_sf"/>
</dbReference>
<dbReference type="Gene3D" id="1.25.40.10">
    <property type="entry name" value="Tetratricopeptide repeat domain"/>
    <property type="match status" value="1"/>
</dbReference>
<accession>A0AAN6GNG4</accession>
<evidence type="ECO:0000256" key="3">
    <source>
        <dbReference type="ARBA" id="ARBA00022737"/>
    </source>
</evidence>
<dbReference type="Pfam" id="PF08640">
    <property type="entry name" value="U3_assoc_6"/>
    <property type="match status" value="1"/>
</dbReference>
<feature type="domain" description="U3 small nucleolar RNA-associated protein 6 N-terminal" evidence="6">
    <location>
        <begin position="8"/>
        <end position="85"/>
    </location>
</feature>
<dbReference type="PANTHER" id="PTHR23271">
    <property type="entry name" value="HEPATOCELLULAR CARCINOMA-ASSOCIATED ANTIGEN 66"/>
    <property type="match status" value="1"/>
</dbReference>
<dbReference type="InterPro" id="IPR013949">
    <property type="entry name" value="Utp6"/>
</dbReference>
<organism evidence="7 8">
    <name type="scientific">Tilletia horrida</name>
    <dbReference type="NCBI Taxonomy" id="155126"/>
    <lineage>
        <taxon>Eukaryota</taxon>
        <taxon>Fungi</taxon>
        <taxon>Dikarya</taxon>
        <taxon>Basidiomycota</taxon>
        <taxon>Ustilaginomycotina</taxon>
        <taxon>Exobasidiomycetes</taxon>
        <taxon>Tilletiales</taxon>
        <taxon>Tilletiaceae</taxon>
        <taxon>Tilletia</taxon>
    </lineage>
</organism>
<keyword evidence="2" id="KW-0698">rRNA processing</keyword>
<feature type="compositionally biased region" description="Polar residues" evidence="5">
    <location>
        <begin position="319"/>
        <end position="341"/>
    </location>
</feature>
<dbReference type="GO" id="GO:0034388">
    <property type="term" value="C:Pwp2p-containing subcomplex of 90S preribosome"/>
    <property type="evidence" value="ECO:0007669"/>
    <property type="project" value="TreeGrafter"/>
</dbReference>
<keyword evidence="8" id="KW-1185">Reference proteome</keyword>
<dbReference type="InterPro" id="IPR055347">
    <property type="entry name" value="UTP6_N"/>
</dbReference>
<comment type="caution">
    <text evidence="7">The sequence shown here is derived from an EMBL/GenBank/DDBJ whole genome shotgun (WGS) entry which is preliminary data.</text>
</comment>
<dbReference type="AlphaFoldDB" id="A0AAN6GNG4"/>
<evidence type="ECO:0000259" key="6">
    <source>
        <dbReference type="Pfam" id="PF08640"/>
    </source>
</evidence>
<feature type="compositionally biased region" description="Polar residues" evidence="5">
    <location>
        <begin position="377"/>
        <end position="391"/>
    </location>
</feature>
<dbReference type="GO" id="GO:0030515">
    <property type="term" value="F:snoRNA binding"/>
    <property type="evidence" value="ECO:0007669"/>
    <property type="project" value="InterPro"/>
</dbReference>
<dbReference type="Proteomes" id="UP001176517">
    <property type="component" value="Unassembled WGS sequence"/>
</dbReference>
<feature type="compositionally biased region" description="Basic and acidic residues" evidence="5">
    <location>
        <begin position="365"/>
        <end position="376"/>
    </location>
</feature>
<sequence length="744" mass="81224">MERVQYSLERTLPSLHALDSTNTFSREELRALTAQRASLETALVRRIANRDGSDYIAYVAFEDKIEKLRLVRTAKAEAEAHSQRKTSNKLGKQGAADELTVGGTKEQQARLRASYLARCISIFERGVTKLKDSLPLWQSYLAWARARNMRIVVGRIFARVLNLHTANIPLWIQAAGYELGTNFAANTARLLLQRAISLNTLPFNEVAVPIENGSETALSNGEEQEERPKKKRRQSKSSTSSSRQIAAAAPLTQTQTRPISFTFNLTPAERDLVRLWVEYARMELVFLERLRRRWAVLGLAEGSKSATAQPSSKARGISQRFTKQGQQSSSITDAVDTSTLANLPGDHPEGVDDEADEDVPLSGDQDQRRRDEEEAVRSSNLPDAEVQNDSPAPNVAQALHTPAQVAQQAIMSGGLLTPLIKTAFTSVAPKLRMVLALGLIRLLRAFPLLDTADESRDVPSATESIRKALAEQVLDTFANSSYVGPNGTPLLSPSQGAARAILLAARPILLDSPSSLSRLSRSAREEERETNIRLRVQGKLRSVEDDEVDGMLKHVKADFKAREAKEKGSISALPSFSTLSKVPRDPAAHFVALEIVQALRPLAQSASSRAQVPILLGQFIGQLLEMAAATRSDAAGGKKTETSSSMMTAYYGLSLSLEGESARFPALAAQVLTTIVGAELRRPTKKAVAVSKDGDVDSDEGSDEGEERDDQVQSAAPASVMLIQEQNLRLLLQKSAERLISVPK</sequence>
<gene>
    <name evidence="7" type="primary">UTP6</name>
    <name evidence="7" type="ORF">OC846_003966</name>
</gene>
<feature type="region of interest" description="Disordered" evidence="5">
    <location>
        <begin position="214"/>
        <end position="251"/>
    </location>
</feature>
<dbReference type="GO" id="GO:0032040">
    <property type="term" value="C:small-subunit processome"/>
    <property type="evidence" value="ECO:0007669"/>
    <property type="project" value="TreeGrafter"/>
</dbReference>
<feature type="region of interest" description="Disordered" evidence="5">
    <location>
        <begin position="79"/>
        <end position="101"/>
    </location>
</feature>
<feature type="region of interest" description="Disordered" evidence="5">
    <location>
        <begin position="301"/>
        <end position="394"/>
    </location>
</feature>
<dbReference type="GO" id="GO:0000462">
    <property type="term" value="P:maturation of SSU-rRNA from tricistronic rRNA transcript (SSU-rRNA, 5.8S rRNA, LSU-rRNA)"/>
    <property type="evidence" value="ECO:0007669"/>
    <property type="project" value="InterPro"/>
</dbReference>
<evidence type="ECO:0000256" key="4">
    <source>
        <dbReference type="ARBA" id="ARBA00023242"/>
    </source>
</evidence>
<dbReference type="EMBL" id="JAPDMZ010000107">
    <property type="protein sequence ID" value="KAK0549661.1"/>
    <property type="molecule type" value="Genomic_DNA"/>
</dbReference>
<evidence type="ECO:0000313" key="8">
    <source>
        <dbReference type="Proteomes" id="UP001176517"/>
    </source>
</evidence>
<feature type="compositionally biased region" description="Acidic residues" evidence="5">
    <location>
        <begin position="696"/>
        <end position="709"/>
    </location>
</feature>
<comment type="subcellular location">
    <subcellularLocation>
        <location evidence="1">Nucleus</location>
        <location evidence="1">Nucleolus</location>
    </subcellularLocation>
</comment>
<keyword evidence="4" id="KW-0539">Nucleus</keyword>
<evidence type="ECO:0000313" key="7">
    <source>
        <dbReference type="EMBL" id="KAK0549661.1"/>
    </source>
</evidence>
<name>A0AAN6GNG4_9BASI</name>